<comment type="caution">
    <text evidence="1">The sequence shown here is derived from an EMBL/GenBank/DDBJ whole genome shotgun (WGS) entry which is preliminary data.</text>
</comment>
<dbReference type="EMBL" id="JBHSGU010000019">
    <property type="protein sequence ID" value="MFC4701606.1"/>
    <property type="molecule type" value="Genomic_DNA"/>
</dbReference>
<evidence type="ECO:0000313" key="1">
    <source>
        <dbReference type="EMBL" id="MFC4701606.1"/>
    </source>
</evidence>
<evidence type="ECO:0000313" key="2">
    <source>
        <dbReference type="Proteomes" id="UP001595897"/>
    </source>
</evidence>
<dbReference type="InterPro" id="IPR045674">
    <property type="entry name" value="DUF6196"/>
</dbReference>
<name>A0ABV9LYF5_9ALTE</name>
<organism evidence="1 2">
    <name type="scientific">Glaciecola siphonariae</name>
    <dbReference type="NCBI Taxonomy" id="521012"/>
    <lineage>
        <taxon>Bacteria</taxon>
        <taxon>Pseudomonadati</taxon>
        <taxon>Pseudomonadota</taxon>
        <taxon>Gammaproteobacteria</taxon>
        <taxon>Alteromonadales</taxon>
        <taxon>Alteromonadaceae</taxon>
        <taxon>Glaciecola</taxon>
    </lineage>
</organism>
<keyword evidence="2" id="KW-1185">Reference proteome</keyword>
<reference evidence="2" key="1">
    <citation type="journal article" date="2019" name="Int. J. Syst. Evol. Microbiol.">
        <title>The Global Catalogue of Microorganisms (GCM) 10K type strain sequencing project: providing services to taxonomists for standard genome sequencing and annotation.</title>
        <authorList>
            <consortium name="The Broad Institute Genomics Platform"/>
            <consortium name="The Broad Institute Genome Sequencing Center for Infectious Disease"/>
            <person name="Wu L."/>
            <person name="Ma J."/>
        </authorList>
    </citation>
    <scope>NUCLEOTIDE SEQUENCE [LARGE SCALE GENOMIC DNA]</scope>
    <source>
        <strain evidence="2">KACC 12507</strain>
    </source>
</reference>
<gene>
    <name evidence="1" type="ORF">ACFO4O_15735</name>
</gene>
<dbReference type="Proteomes" id="UP001595897">
    <property type="component" value="Unassembled WGS sequence"/>
</dbReference>
<proteinExistence type="predicted"/>
<dbReference type="RefSeq" id="WP_382410246.1">
    <property type="nucleotide sequence ID" value="NZ_JBHSGU010000019.1"/>
</dbReference>
<dbReference type="Pfam" id="PF19696">
    <property type="entry name" value="DUF6196"/>
    <property type="match status" value="1"/>
</dbReference>
<accession>A0ABV9LYF5</accession>
<protein>
    <submittedName>
        <fullName evidence="1">DUF6196 family protein</fullName>
    </submittedName>
</protein>
<sequence>MVQVSIETEKETDIRLRNVIKEADFRVYAGTYCFEEFTSAELTQRMDGNALALIRDNDAWSQLVPSTNGSNELFTIFSFHFDNASDNSGFVGWLASLLKKELGTGVFVTCGQNSNRGGIFDYWGCPAHLGQRAVSVIQGLIEGRA</sequence>